<protein>
    <submittedName>
        <fullName evidence="4">DUF6597 domain-containing transcriptional factor</fullName>
    </submittedName>
</protein>
<dbReference type="RefSeq" id="WP_318066972.1">
    <property type="nucleotide sequence ID" value="NZ_JAWONS010000329.1"/>
</dbReference>
<reference evidence="4 5" key="1">
    <citation type="submission" date="2023-10" db="EMBL/GenBank/DDBJ databases">
        <title>A novel Glycoside Hydrolase 43-Like Enzyme from Clostrdium boliviensis is an Endo-xylanase, and a Candidate for Xylooligosaccharides Production from Different Xylan Substrates.</title>
        <authorList>
            <person name="Alvarez M.T."/>
            <person name="Rocabado-Villegas L.R."/>
            <person name="Salas-Veizaga D.M."/>
            <person name="Linares-Pasten J.A."/>
            <person name="Gudmundsdottir E.E."/>
            <person name="Hreggvidsson G.O."/>
            <person name="Adlercreutz P."/>
            <person name="Nordberg Karlsson E."/>
        </authorList>
    </citation>
    <scope>NUCLEOTIDE SEQUENCE [LARGE SCALE GENOMIC DNA]</scope>
    <source>
        <strain evidence="4 5">E-1</strain>
    </source>
</reference>
<feature type="domain" description="HTH araC/xylS-type" evidence="3">
    <location>
        <begin position="159"/>
        <end position="203"/>
    </location>
</feature>
<dbReference type="EMBL" id="JAWONS010000329">
    <property type="protein sequence ID" value="MDW2800811.1"/>
    <property type="molecule type" value="Genomic_DNA"/>
</dbReference>
<evidence type="ECO:0000259" key="3">
    <source>
        <dbReference type="PROSITE" id="PS01124"/>
    </source>
</evidence>
<dbReference type="PROSITE" id="PS01124">
    <property type="entry name" value="HTH_ARAC_FAMILY_2"/>
    <property type="match status" value="1"/>
</dbReference>
<evidence type="ECO:0000256" key="1">
    <source>
        <dbReference type="ARBA" id="ARBA00023015"/>
    </source>
</evidence>
<dbReference type="InterPro" id="IPR018060">
    <property type="entry name" value="HTH_AraC"/>
</dbReference>
<dbReference type="InterPro" id="IPR009057">
    <property type="entry name" value="Homeodomain-like_sf"/>
</dbReference>
<keyword evidence="1" id="KW-0805">Transcription regulation</keyword>
<dbReference type="Pfam" id="PF20240">
    <property type="entry name" value="DUF6597"/>
    <property type="match status" value="1"/>
</dbReference>
<organism evidence="4 5">
    <name type="scientific">Clostridium boliviensis</name>
    <dbReference type="NCBI Taxonomy" id="318465"/>
    <lineage>
        <taxon>Bacteria</taxon>
        <taxon>Bacillati</taxon>
        <taxon>Bacillota</taxon>
        <taxon>Clostridia</taxon>
        <taxon>Eubacteriales</taxon>
        <taxon>Clostridiaceae</taxon>
        <taxon>Clostridium</taxon>
    </lineage>
</organism>
<accession>A0ABU4GT38</accession>
<dbReference type="Proteomes" id="UP001276854">
    <property type="component" value="Unassembled WGS sequence"/>
</dbReference>
<dbReference type="SUPFAM" id="SSF46689">
    <property type="entry name" value="Homeodomain-like"/>
    <property type="match status" value="1"/>
</dbReference>
<dbReference type="Gene3D" id="1.10.10.60">
    <property type="entry name" value="Homeodomain-like"/>
    <property type="match status" value="1"/>
</dbReference>
<keyword evidence="2" id="KW-0804">Transcription</keyword>
<proteinExistence type="predicted"/>
<name>A0ABU4GT38_9CLOT</name>
<comment type="caution">
    <text evidence="4">The sequence shown here is derived from an EMBL/GenBank/DDBJ whole genome shotgun (WGS) entry which is preliminary data.</text>
</comment>
<evidence type="ECO:0000313" key="5">
    <source>
        <dbReference type="Proteomes" id="UP001276854"/>
    </source>
</evidence>
<gene>
    <name evidence="4" type="ORF">RZO55_24880</name>
</gene>
<dbReference type="InterPro" id="IPR046532">
    <property type="entry name" value="DUF6597"/>
</dbReference>
<evidence type="ECO:0000313" key="4">
    <source>
        <dbReference type="EMBL" id="MDW2800811.1"/>
    </source>
</evidence>
<evidence type="ECO:0000256" key="2">
    <source>
        <dbReference type="ARBA" id="ARBA00023163"/>
    </source>
</evidence>
<keyword evidence="5" id="KW-1185">Reference proteome</keyword>
<sequence length="269" mass="31134">MEIKQFGPSGILQNFVDYIWVVESDLLKEEEREDIIMPLGHINLIFNYGSEYKLIERERETFIPDAAMIGQIKSARHVRYGSKVNQIGISLKPAGLMSFFHIPGAAIAEKIIDANEVDVTLHKLYHQIEELNGSEEKTDKIYEYLKAKMIINKNSQRISEITDYVESNYEDLNIGEMAEYFSLSISALERFFKKSVGLTPKTYGNILKFRKNIENEDRRKNLQNYYYDQSHLIKNAKKFSGKTANELEHVNRELTLQHILNNNGVNDCS</sequence>